<dbReference type="InterPro" id="IPR009057">
    <property type="entry name" value="Homeodomain-like_sf"/>
</dbReference>
<dbReference type="InterPro" id="IPR011075">
    <property type="entry name" value="TetR_C"/>
</dbReference>
<evidence type="ECO:0000256" key="2">
    <source>
        <dbReference type="ARBA" id="ARBA00023125"/>
    </source>
</evidence>
<dbReference type="PROSITE" id="PS50977">
    <property type="entry name" value="HTH_TETR_2"/>
    <property type="match status" value="1"/>
</dbReference>
<evidence type="ECO:0000256" key="1">
    <source>
        <dbReference type="ARBA" id="ARBA00023015"/>
    </source>
</evidence>
<dbReference type="Gene3D" id="1.10.10.60">
    <property type="entry name" value="Homeodomain-like"/>
    <property type="match status" value="1"/>
</dbReference>
<dbReference type="SUPFAM" id="SSF46689">
    <property type="entry name" value="Homeodomain-like"/>
    <property type="match status" value="1"/>
</dbReference>
<dbReference type="RefSeq" id="WP_181608187.1">
    <property type="nucleotide sequence ID" value="NZ_BAABAM010000001.1"/>
</dbReference>
<dbReference type="EMBL" id="JACDUR010000001">
    <property type="protein sequence ID" value="MBA2889390.1"/>
    <property type="molecule type" value="Genomic_DNA"/>
</dbReference>
<protein>
    <submittedName>
        <fullName evidence="6">AcrR family transcriptional regulator</fullName>
    </submittedName>
</protein>
<dbReference type="Gene3D" id="1.10.357.10">
    <property type="entry name" value="Tetracycline Repressor, domain 2"/>
    <property type="match status" value="1"/>
</dbReference>
<feature type="domain" description="HTH tetR-type" evidence="5">
    <location>
        <begin position="3"/>
        <end position="63"/>
    </location>
</feature>
<dbReference type="Proteomes" id="UP000530928">
    <property type="component" value="Unassembled WGS sequence"/>
</dbReference>
<reference evidence="6 7" key="1">
    <citation type="submission" date="2020-07" db="EMBL/GenBank/DDBJ databases">
        <title>Genomic Encyclopedia of Type Strains, Phase IV (KMG-IV): sequencing the most valuable type-strain genomes for metagenomic binning, comparative biology and taxonomic classification.</title>
        <authorList>
            <person name="Goeker M."/>
        </authorList>
    </citation>
    <scope>NUCLEOTIDE SEQUENCE [LARGE SCALE GENOMIC DNA]</scope>
    <source>
        <strain evidence="6 7">DSM 45533</strain>
    </source>
</reference>
<feature type="DNA-binding region" description="H-T-H motif" evidence="4">
    <location>
        <begin position="26"/>
        <end position="45"/>
    </location>
</feature>
<dbReference type="AlphaFoldDB" id="A0A7W0HN27"/>
<dbReference type="PANTHER" id="PTHR30055:SF148">
    <property type="entry name" value="TETR-FAMILY TRANSCRIPTIONAL REGULATOR"/>
    <property type="match status" value="1"/>
</dbReference>
<dbReference type="GO" id="GO:0003700">
    <property type="term" value="F:DNA-binding transcription factor activity"/>
    <property type="evidence" value="ECO:0007669"/>
    <property type="project" value="TreeGrafter"/>
</dbReference>
<comment type="caution">
    <text evidence="6">The sequence shown here is derived from an EMBL/GenBank/DDBJ whole genome shotgun (WGS) entry which is preliminary data.</text>
</comment>
<evidence type="ECO:0000259" key="5">
    <source>
        <dbReference type="PROSITE" id="PS50977"/>
    </source>
</evidence>
<organism evidence="6 7">
    <name type="scientific">Nonomuraea soli</name>
    <dbReference type="NCBI Taxonomy" id="1032476"/>
    <lineage>
        <taxon>Bacteria</taxon>
        <taxon>Bacillati</taxon>
        <taxon>Actinomycetota</taxon>
        <taxon>Actinomycetes</taxon>
        <taxon>Streptosporangiales</taxon>
        <taxon>Streptosporangiaceae</taxon>
        <taxon>Nonomuraea</taxon>
    </lineage>
</organism>
<evidence type="ECO:0000313" key="7">
    <source>
        <dbReference type="Proteomes" id="UP000530928"/>
    </source>
</evidence>
<dbReference type="Pfam" id="PF16859">
    <property type="entry name" value="TetR_C_11"/>
    <property type="match status" value="1"/>
</dbReference>
<keyword evidence="3" id="KW-0804">Transcription</keyword>
<evidence type="ECO:0000256" key="4">
    <source>
        <dbReference type="PROSITE-ProRule" id="PRU00335"/>
    </source>
</evidence>
<sequence length="187" mass="19918">MAPRAQERIFEATLRLLAEHGYDGLTVEGVAKESGVNKTTLYRWWSSKAALARDALVHSELLALDPPDTGSLRGDLIALVEHVIGLLTLPSVRAVVAAMAGAAGNGELAETAKAFFADRFDREQAIFERARERGDLPPGADPMLVVDLLAGAVWTRLLLRQEPLGDAFAARAVDLVLGGSPGSPRPA</sequence>
<gene>
    <name evidence="6" type="ORF">HNR30_000725</name>
</gene>
<dbReference type="PRINTS" id="PR00455">
    <property type="entry name" value="HTHTETR"/>
</dbReference>
<dbReference type="PANTHER" id="PTHR30055">
    <property type="entry name" value="HTH-TYPE TRANSCRIPTIONAL REGULATOR RUTR"/>
    <property type="match status" value="1"/>
</dbReference>
<dbReference type="Pfam" id="PF00440">
    <property type="entry name" value="TetR_N"/>
    <property type="match status" value="1"/>
</dbReference>
<keyword evidence="2 4" id="KW-0238">DNA-binding</keyword>
<keyword evidence="1" id="KW-0805">Transcription regulation</keyword>
<dbReference type="SUPFAM" id="SSF48498">
    <property type="entry name" value="Tetracyclin repressor-like, C-terminal domain"/>
    <property type="match status" value="1"/>
</dbReference>
<dbReference type="InterPro" id="IPR050109">
    <property type="entry name" value="HTH-type_TetR-like_transc_reg"/>
</dbReference>
<dbReference type="InterPro" id="IPR036271">
    <property type="entry name" value="Tet_transcr_reg_TetR-rel_C_sf"/>
</dbReference>
<evidence type="ECO:0000313" key="6">
    <source>
        <dbReference type="EMBL" id="MBA2889390.1"/>
    </source>
</evidence>
<name>A0A7W0HN27_9ACTN</name>
<keyword evidence="7" id="KW-1185">Reference proteome</keyword>
<dbReference type="InterPro" id="IPR001647">
    <property type="entry name" value="HTH_TetR"/>
</dbReference>
<dbReference type="GO" id="GO:0000976">
    <property type="term" value="F:transcription cis-regulatory region binding"/>
    <property type="evidence" value="ECO:0007669"/>
    <property type="project" value="TreeGrafter"/>
</dbReference>
<proteinExistence type="predicted"/>
<accession>A0A7W0HN27</accession>
<evidence type="ECO:0000256" key="3">
    <source>
        <dbReference type="ARBA" id="ARBA00023163"/>
    </source>
</evidence>